<keyword evidence="3" id="KW-1185">Reference proteome</keyword>
<evidence type="ECO:0000313" key="2">
    <source>
        <dbReference type="EMBL" id="MFC0077107.1"/>
    </source>
</evidence>
<organism evidence="2 3">
    <name type="scientific">Flavobacterium procerum</name>
    <dbReference type="NCBI Taxonomy" id="1455569"/>
    <lineage>
        <taxon>Bacteria</taxon>
        <taxon>Pseudomonadati</taxon>
        <taxon>Bacteroidota</taxon>
        <taxon>Flavobacteriia</taxon>
        <taxon>Flavobacteriales</taxon>
        <taxon>Flavobacteriaceae</taxon>
        <taxon>Flavobacterium</taxon>
    </lineage>
</organism>
<sequence length="454" mass="52807">MINQKVLKQIERIKTKLYLAQEKDQDFEVFAADSHEYVVGQVVENNDILKFEKDYEISLPECYKAFLLNVGNGGKTSEKSAAGPGYGIFTLGKNIAEFVYSNPKKFLKQDCRIHPKMSDDFWKELNKKIDENISDEEFEYELGKIFSGILPIGTEGCTYYYGLVLNGEFKGRVVNIDIDRRKPYFAFETNFLDWYERWLDEITEGTEGFDADLFNYTLGGAVSHILDVYAVVNDKETKLECLTAILRKKNIDSKILNIFEKEYHSNENGIQKKSLQILAKFDYNRAFPYLADFAKKDLLTVFQFVFWYAKNRSLDWLEFVKTNIEKVNDEETFRFCTYLLKEMKIDYGDIIVPFAAKKDENIRRQTYYSLGLLENKSKYIDAFIIGLNDDSNKVVHSVLQALDGVDDDKLLVHYKSIAEKFPTEQDYILINLNHRLKAFGLTNETIKKNINSFL</sequence>
<dbReference type="RefSeq" id="WP_379686157.1">
    <property type="nucleotide sequence ID" value="NZ_JBHLYW010000007.1"/>
</dbReference>
<evidence type="ECO:0000313" key="3">
    <source>
        <dbReference type="Proteomes" id="UP001589734"/>
    </source>
</evidence>
<dbReference type="InterPro" id="IPR018958">
    <property type="entry name" value="Knr4/Smi1-like_dom"/>
</dbReference>
<protein>
    <submittedName>
        <fullName evidence="2">SMI1/KNR4 family protein</fullName>
    </submittedName>
</protein>
<reference evidence="2 3" key="1">
    <citation type="submission" date="2024-09" db="EMBL/GenBank/DDBJ databases">
        <authorList>
            <person name="Sun Q."/>
            <person name="Mori K."/>
        </authorList>
    </citation>
    <scope>NUCLEOTIDE SEQUENCE [LARGE SCALE GENOMIC DNA]</scope>
    <source>
        <strain evidence="2 3">CGMCC 1.12926</strain>
    </source>
</reference>
<gene>
    <name evidence="2" type="ORF">ACFFLS_08645</name>
</gene>
<dbReference type="InterPro" id="IPR037883">
    <property type="entry name" value="Knr4/Smi1-like_sf"/>
</dbReference>
<feature type="domain" description="Knr4/Smi1-like" evidence="1">
    <location>
        <begin position="42"/>
        <end position="197"/>
    </location>
</feature>
<dbReference type="SUPFAM" id="SSF160631">
    <property type="entry name" value="SMI1/KNR4-like"/>
    <property type="match status" value="1"/>
</dbReference>
<dbReference type="Gene3D" id="3.40.1580.10">
    <property type="entry name" value="SMI1/KNR4-like"/>
    <property type="match status" value="1"/>
</dbReference>
<dbReference type="EMBL" id="JBHLYW010000007">
    <property type="protein sequence ID" value="MFC0077107.1"/>
    <property type="molecule type" value="Genomic_DNA"/>
</dbReference>
<dbReference type="Proteomes" id="UP001589734">
    <property type="component" value="Unassembled WGS sequence"/>
</dbReference>
<evidence type="ECO:0000259" key="1">
    <source>
        <dbReference type="SMART" id="SM00860"/>
    </source>
</evidence>
<comment type="caution">
    <text evidence="2">The sequence shown here is derived from an EMBL/GenBank/DDBJ whole genome shotgun (WGS) entry which is preliminary data.</text>
</comment>
<proteinExistence type="predicted"/>
<dbReference type="Pfam" id="PF09346">
    <property type="entry name" value="SMI1_KNR4"/>
    <property type="match status" value="1"/>
</dbReference>
<dbReference type="SMART" id="SM00860">
    <property type="entry name" value="SMI1_KNR4"/>
    <property type="match status" value="1"/>
</dbReference>
<accession>A0ABV6BNT9</accession>
<name>A0ABV6BNT9_9FLAO</name>